<proteinExistence type="inferred from homology"/>
<name>A0A1L4CXL7_9BACT</name>
<dbReference type="RefSeq" id="WP_148696397.1">
    <property type="nucleotide sequence ID" value="NZ_CP017834.1"/>
</dbReference>
<evidence type="ECO:0000256" key="17">
    <source>
        <dbReference type="ARBA" id="ARBA00023136"/>
    </source>
</evidence>
<comment type="subcellular location">
    <subcellularLocation>
        <location evidence="4">Cell outer membrane</location>
        <topology evidence="4">Multi-pass membrane protein</topology>
    </subcellularLocation>
</comment>
<dbReference type="Gene3D" id="2.40.230.10">
    <property type="entry name" value="Phospholipase A1"/>
    <property type="match status" value="1"/>
</dbReference>
<dbReference type="EC" id="3.1.1.4" evidence="8"/>
<dbReference type="GO" id="GO:0008970">
    <property type="term" value="F:phospholipase A1 activity"/>
    <property type="evidence" value="ECO:0007669"/>
    <property type="project" value="UniProtKB-EC"/>
</dbReference>
<evidence type="ECO:0000256" key="2">
    <source>
        <dbReference type="ARBA" id="ARBA00001604"/>
    </source>
</evidence>
<keyword evidence="13" id="KW-0378">Hydrolase</keyword>
<keyword evidence="12" id="KW-0732">Signal</keyword>
<comment type="catalytic activity">
    <reaction evidence="1">
        <text>a 1,2-diacyl-sn-glycero-3-phosphocholine + H2O = a 2-acyl-sn-glycero-3-phosphocholine + a fatty acid + H(+)</text>
        <dbReference type="Rhea" id="RHEA:18689"/>
        <dbReference type="ChEBI" id="CHEBI:15377"/>
        <dbReference type="ChEBI" id="CHEBI:15378"/>
        <dbReference type="ChEBI" id="CHEBI:28868"/>
        <dbReference type="ChEBI" id="CHEBI:57643"/>
        <dbReference type="ChEBI" id="CHEBI:57875"/>
        <dbReference type="EC" id="3.1.1.32"/>
    </reaction>
</comment>
<dbReference type="OrthoDB" id="188433at2"/>
<comment type="subunit">
    <text evidence="6">Homodimer; dimerization is reversible, and the dimeric form is the active one.</text>
</comment>
<evidence type="ECO:0000256" key="3">
    <source>
        <dbReference type="ARBA" id="ARBA00001913"/>
    </source>
</evidence>
<dbReference type="STRING" id="1915309.AXG55_01585"/>
<evidence type="ECO:0000256" key="12">
    <source>
        <dbReference type="ARBA" id="ARBA00022729"/>
    </source>
</evidence>
<dbReference type="EC" id="3.1.1.32" evidence="7"/>
<evidence type="ECO:0000256" key="16">
    <source>
        <dbReference type="ARBA" id="ARBA00023098"/>
    </source>
</evidence>
<dbReference type="GO" id="GO:0005509">
    <property type="term" value="F:calcium ion binding"/>
    <property type="evidence" value="ECO:0007669"/>
    <property type="project" value="TreeGrafter"/>
</dbReference>
<sequence length="245" mass="29459">MFELYQDNYFLPYYYTASPYYNISNQMQNNTPVTNDEIKWQLSLYSLIYDWDNLSIASSFTIKAFWQVNTSRPWFRSADYNPELFIAYKFSNEIKTTLGISHESNGKGDQFERSWNRLFANFKYTDDHFLFEFMPWIIPIKNNEAVEYQNDKIEDYLGREKITIGYKINYFETKLSIQNIEDLTRIQYTFSESIQFSNHYAIYFQYFYGYGQSLLEYNHFTQAYGIGIQFMEDKSNTTCNCNKNI</sequence>
<feature type="active site" description="Nucleophile" evidence="20">
    <location>
        <position position="104"/>
    </location>
</feature>
<comment type="cofactor">
    <cofactor evidence="3">
        <name>Ca(2+)</name>
        <dbReference type="ChEBI" id="CHEBI:29108"/>
    </cofactor>
</comment>
<evidence type="ECO:0000256" key="14">
    <source>
        <dbReference type="ARBA" id="ARBA00022837"/>
    </source>
</evidence>
<evidence type="ECO:0000256" key="15">
    <source>
        <dbReference type="ARBA" id="ARBA00022963"/>
    </source>
</evidence>
<evidence type="ECO:0000256" key="8">
    <source>
        <dbReference type="ARBA" id="ARBA00013278"/>
    </source>
</evidence>
<evidence type="ECO:0000256" key="5">
    <source>
        <dbReference type="ARBA" id="ARBA00010525"/>
    </source>
</evidence>
<gene>
    <name evidence="21" type="ORF">AXG55_01585</name>
</gene>
<evidence type="ECO:0000256" key="10">
    <source>
        <dbReference type="ARBA" id="ARBA00022692"/>
    </source>
</evidence>
<evidence type="ECO:0000256" key="13">
    <source>
        <dbReference type="ARBA" id="ARBA00022801"/>
    </source>
</evidence>
<keyword evidence="9" id="KW-1134">Transmembrane beta strand</keyword>
<evidence type="ECO:0000313" key="21">
    <source>
        <dbReference type="EMBL" id="APJ02690.1"/>
    </source>
</evidence>
<evidence type="ECO:0000256" key="9">
    <source>
        <dbReference type="ARBA" id="ARBA00022452"/>
    </source>
</evidence>
<evidence type="ECO:0000256" key="6">
    <source>
        <dbReference type="ARBA" id="ARBA00011702"/>
    </source>
</evidence>
<evidence type="ECO:0000256" key="4">
    <source>
        <dbReference type="ARBA" id="ARBA00004571"/>
    </source>
</evidence>
<dbReference type="Proteomes" id="UP000184731">
    <property type="component" value="Chromosome"/>
</dbReference>
<dbReference type="InterPro" id="IPR003187">
    <property type="entry name" value="PLipase_A1"/>
</dbReference>
<comment type="similarity">
    <text evidence="5">Belongs to the phospholipase A1 family.</text>
</comment>
<dbReference type="PRINTS" id="PR01486">
    <property type="entry name" value="PHPHLIPASEA1"/>
</dbReference>
<keyword evidence="10" id="KW-0812">Transmembrane</keyword>
<dbReference type="SUPFAM" id="SSF56931">
    <property type="entry name" value="Outer membrane phospholipase A (OMPLA)"/>
    <property type="match status" value="1"/>
</dbReference>
<protein>
    <recommendedName>
        <fullName evidence="19">Phosphatidylcholine 1-acylhydrolase</fullName>
        <ecNumber evidence="7">3.1.1.32</ecNumber>
        <ecNumber evidence="8">3.1.1.4</ecNumber>
    </recommendedName>
</protein>
<evidence type="ECO:0000256" key="20">
    <source>
        <dbReference type="PIRSR" id="PIRSR603187-1"/>
    </source>
</evidence>
<keyword evidence="16" id="KW-0443">Lipid metabolism</keyword>
<evidence type="ECO:0000256" key="7">
    <source>
        <dbReference type="ARBA" id="ARBA00013179"/>
    </source>
</evidence>
<evidence type="ECO:0000256" key="11">
    <source>
        <dbReference type="ARBA" id="ARBA00022723"/>
    </source>
</evidence>
<keyword evidence="14" id="KW-0106">Calcium</keyword>
<dbReference type="InterPro" id="IPR036541">
    <property type="entry name" value="PLipase_A1_sf"/>
</dbReference>
<feature type="active site" description="Proton acceptor" evidence="20">
    <location>
        <position position="102"/>
    </location>
</feature>
<dbReference type="GO" id="GO:0016042">
    <property type="term" value="P:lipid catabolic process"/>
    <property type="evidence" value="ECO:0007669"/>
    <property type="project" value="UniProtKB-KW"/>
</dbReference>
<keyword evidence="17" id="KW-0472">Membrane</keyword>
<evidence type="ECO:0000256" key="18">
    <source>
        <dbReference type="ARBA" id="ARBA00023237"/>
    </source>
</evidence>
<dbReference type="Pfam" id="PF02253">
    <property type="entry name" value="PLA1"/>
    <property type="match status" value="1"/>
</dbReference>
<evidence type="ECO:0000313" key="22">
    <source>
        <dbReference type="Proteomes" id="UP000184731"/>
    </source>
</evidence>
<dbReference type="EMBL" id="CP017834">
    <property type="protein sequence ID" value="APJ02690.1"/>
    <property type="molecule type" value="Genomic_DNA"/>
</dbReference>
<dbReference type="PANTHER" id="PTHR40457:SF1">
    <property type="entry name" value="PHOSPHOLIPASE A1"/>
    <property type="match status" value="1"/>
</dbReference>
<comment type="catalytic activity">
    <reaction evidence="2">
        <text>a 1,2-diacyl-sn-glycero-3-phosphocholine + H2O = a 1-acyl-sn-glycero-3-phosphocholine + a fatty acid + H(+)</text>
        <dbReference type="Rhea" id="RHEA:15801"/>
        <dbReference type="ChEBI" id="CHEBI:15377"/>
        <dbReference type="ChEBI" id="CHEBI:15378"/>
        <dbReference type="ChEBI" id="CHEBI:28868"/>
        <dbReference type="ChEBI" id="CHEBI:57643"/>
        <dbReference type="ChEBI" id="CHEBI:58168"/>
        <dbReference type="EC" id="3.1.1.4"/>
    </reaction>
</comment>
<keyword evidence="22" id="KW-1185">Reference proteome</keyword>
<dbReference type="PANTHER" id="PTHR40457">
    <property type="entry name" value="PHOSPHOLIPASE A1"/>
    <property type="match status" value="1"/>
</dbReference>
<reference evidence="21 22" key="1">
    <citation type="submission" date="2016-10" db="EMBL/GenBank/DDBJ databases">
        <title>Silvanigrella aquatica sp. nov., isolated from a freshwater lake located in the Black Forest, Germany, description of Silvanigrellaceae fam. nov., Silvanigrellales ord. nov., reclassification of the order Bdellovibrionales in the class Oligoflexia, reclassification of the families Bacteriovoracaceae and Halobacteriovoraceae in the new order Bacteriovoracales ord. nov., and reclassification of the family Pseudobacteriovoracaceae in the order Oligoflexiales.</title>
        <authorList>
            <person name="Hahn M.W."/>
            <person name="Schmidt J."/>
            <person name="Koll U."/>
            <person name="Rohde M."/>
            <person name="Verbag S."/>
            <person name="Pitt A."/>
            <person name="Nakai R."/>
            <person name="Naganuma T."/>
            <person name="Lang E."/>
        </authorList>
    </citation>
    <scope>NUCLEOTIDE SEQUENCE [LARGE SCALE GENOMIC DNA]</scope>
    <source>
        <strain evidence="21 22">MWH-Nonnen-W8red</strain>
    </source>
</reference>
<keyword evidence="11" id="KW-0479">Metal-binding</keyword>
<dbReference type="AlphaFoldDB" id="A0A1L4CXL7"/>
<keyword evidence="15" id="KW-0442">Lipid degradation</keyword>
<accession>A0A1L4CXL7</accession>
<dbReference type="KEGG" id="saqi:AXG55_01585"/>
<evidence type="ECO:0000256" key="19">
    <source>
        <dbReference type="ARBA" id="ARBA00032375"/>
    </source>
</evidence>
<keyword evidence="18" id="KW-0998">Cell outer membrane</keyword>
<organism evidence="21 22">
    <name type="scientific">Silvanigrella aquatica</name>
    <dbReference type="NCBI Taxonomy" id="1915309"/>
    <lineage>
        <taxon>Bacteria</taxon>
        <taxon>Pseudomonadati</taxon>
        <taxon>Bdellovibrionota</taxon>
        <taxon>Oligoflexia</taxon>
        <taxon>Silvanigrellales</taxon>
        <taxon>Silvanigrellaceae</taxon>
        <taxon>Silvanigrella</taxon>
    </lineage>
</organism>
<dbReference type="GO" id="GO:0004623">
    <property type="term" value="F:phospholipase A2 activity"/>
    <property type="evidence" value="ECO:0007669"/>
    <property type="project" value="UniProtKB-EC"/>
</dbReference>
<evidence type="ECO:0000256" key="1">
    <source>
        <dbReference type="ARBA" id="ARBA00000111"/>
    </source>
</evidence>
<dbReference type="GO" id="GO:0009279">
    <property type="term" value="C:cell outer membrane"/>
    <property type="evidence" value="ECO:0007669"/>
    <property type="project" value="UniProtKB-SubCell"/>
</dbReference>